<dbReference type="EMBL" id="ABDW01000001">
    <property type="protein sequence ID" value="EDT16612.1"/>
    <property type="molecule type" value="Genomic_DNA"/>
</dbReference>
<keyword evidence="1" id="KW-1133">Transmembrane helix</keyword>
<evidence type="ECO:0000313" key="3">
    <source>
        <dbReference type="Proteomes" id="UP000005337"/>
    </source>
</evidence>
<dbReference type="Proteomes" id="UP000005337">
    <property type="component" value="Unassembled WGS sequence"/>
</dbReference>
<protein>
    <submittedName>
        <fullName evidence="2">Uncharacterized protein</fullName>
    </submittedName>
</protein>
<reference evidence="2 3" key="1">
    <citation type="submission" date="2007-07" db="EMBL/GenBank/DDBJ databases">
        <title>Annotation of Clostridium perfringens E str. JGS1987.</title>
        <authorList>
            <person name="Paulsen I."/>
            <person name="Sebastian Y."/>
        </authorList>
    </citation>
    <scope>NUCLEOTIDE SEQUENCE [LARGE SCALE GENOMIC DNA]</scope>
    <source>
        <strain evidence="3">E str. JGS1987</strain>
    </source>
</reference>
<comment type="caution">
    <text evidence="2">The sequence shown here is derived from an EMBL/GenBank/DDBJ whole genome shotgun (WGS) entry which is preliminary data.</text>
</comment>
<accession>B1BNX4</accession>
<name>B1BNX4_CLOPF</name>
<sequence length="43" mass="4991">MLNPASYRILLLMPIMPQKTVAIKTRLIPFCLLFIIIPLFLSF</sequence>
<dbReference type="AlphaFoldDB" id="B1BNX4"/>
<evidence type="ECO:0000256" key="1">
    <source>
        <dbReference type="SAM" id="Phobius"/>
    </source>
</evidence>
<proteinExistence type="predicted"/>
<feature type="transmembrane region" description="Helical" evidence="1">
    <location>
        <begin position="21"/>
        <end position="41"/>
    </location>
</feature>
<gene>
    <name evidence="2" type="ORF">AC3_0455</name>
</gene>
<keyword evidence="1" id="KW-0812">Transmembrane</keyword>
<evidence type="ECO:0000313" key="2">
    <source>
        <dbReference type="EMBL" id="EDT16612.1"/>
    </source>
</evidence>
<organism evidence="2 3">
    <name type="scientific">Clostridium perfringens E str. JGS1987</name>
    <dbReference type="NCBI Taxonomy" id="451755"/>
    <lineage>
        <taxon>Bacteria</taxon>
        <taxon>Bacillati</taxon>
        <taxon>Bacillota</taxon>
        <taxon>Clostridia</taxon>
        <taxon>Eubacteriales</taxon>
        <taxon>Clostridiaceae</taxon>
        <taxon>Clostridium</taxon>
    </lineage>
</organism>
<keyword evidence="1" id="KW-0472">Membrane</keyword>